<dbReference type="CDD" id="cd05403">
    <property type="entry name" value="NT_KNTase_like"/>
    <property type="match status" value="1"/>
</dbReference>
<sequence>MLEMERETLERFKKKVLNKLEDRVHAIVIYGSLARGTYTKDSDIDILVIGENKADWERVSRIAYEIDYENGFRTFITTMFLTKNEFEQRLKAGDPFIHNVLREGVVLYDTGVYEGFRKSMLEAR</sequence>
<gene>
    <name evidence="2" type="ordered locus">Ferp_0439</name>
</gene>
<dbReference type="KEGG" id="fpl:Ferp_0439"/>
<dbReference type="AlphaFoldDB" id="D3S2Y1"/>
<reference evidence="2 3" key="2">
    <citation type="journal article" date="2011" name="Stand. Genomic Sci.">
        <title>Complete genome sequence of Ferroglobus placidus AEDII12DO.</title>
        <authorList>
            <person name="Anderson I."/>
            <person name="Risso C."/>
            <person name="Holmes D."/>
            <person name="Lucas S."/>
            <person name="Copeland A."/>
            <person name="Lapidus A."/>
            <person name="Cheng J.F."/>
            <person name="Bruce D."/>
            <person name="Goodwin L."/>
            <person name="Pitluck S."/>
            <person name="Saunders E."/>
            <person name="Brettin T."/>
            <person name="Detter J.C."/>
            <person name="Han C."/>
            <person name="Tapia R."/>
            <person name="Larimer F."/>
            <person name="Land M."/>
            <person name="Hauser L."/>
            <person name="Woyke T."/>
            <person name="Lovley D."/>
            <person name="Kyrpides N."/>
            <person name="Ivanova N."/>
        </authorList>
    </citation>
    <scope>NUCLEOTIDE SEQUENCE [LARGE SCALE GENOMIC DNA]</scope>
    <source>
        <strain evidence="3">DSM 10642 / AEDII12DO</strain>
    </source>
</reference>
<dbReference type="RefSeq" id="WP_012964961.1">
    <property type="nucleotide sequence ID" value="NC_013849.1"/>
</dbReference>
<feature type="domain" description="Polymerase beta nucleotidyltransferase" evidence="1">
    <location>
        <begin position="16"/>
        <end position="109"/>
    </location>
</feature>
<evidence type="ECO:0000313" key="3">
    <source>
        <dbReference type="Proteomes" id="UP000002613"/>
    </source>
</evidence>
<dbReference type="Proteomes" id="UP000002613">
    <property type="component" value="Chromosome"/>
</dbReference>
<dbReference type="PANTHER" id="PTHR33933">
    <property type="entry name" value="NUCLEOTIDYLTRANSFERASE"/>
    <property type="match status" value="1"/>
</dbReference>
<dbReference type="PaxDb" id="589924-Ferp_0439"/>
<dbReference type="GeneID" id="8777937"/>
<dbReference type="SUPFAM" id="SSF81301">
    <property type="entry name" value="Nucleotidyltransferase"/>
    <property type="match status" value="1"/>
</dbReference>
<organism evidence="2 3">
    <name type="scientific">Ferroglobus placidus (strain DSM 10642 / AEDII12DO)</name>
    <dbReference type="NCBI Taxonomy" id="589924"/>
    <lineage>
        <taxon>Archaea</taxon>
        <taxon>Methanobacteriati</taxon>
        <taxon>Methanobacteriota</taxon>
        <taxon>Archaeoglobi</taxon>
        <taxon>Archaeoglobales</taxon>
        <taxon>Archaeoglobaceae</taxon>
        <taxon>Ferroglobus</taxon>
    </lineage>
</organism>
<dbReference type="Gene3D" id="3.30.460.10">
    <property type="entry name" value="Beta Polymerase, domain 2"/>
    <property type="match status" value="1"/>
</dbReference>
<proteinExistence type="predicted"/>
<dbReference type="InterPro" id="IPR041633">
    <property type="entry name" value="Polbeta"/>
</dbReference>
<evidence type="ECO:0000313" key="2">
    <source>
        <dbReference type="EMBL" id="ADC64614.1"/>
    </source>
</evidence>
<dbReference type="eggNOG" id="arCOG01204">
    <property type="taxonomic scope" value="Archaea"/>
</dbReference>
<name>D3S2Y1_FERPA</name>
<reference evidence="3" key="1">
    <citation type="submission" date="2010-02" db="EMBL/GenBank/DDBJ databases">
        <title>Complete sequence of Ferroglobus placidus DSM 10642.</title>
        <authorList>
            <consortium name="US DOE Joint Genome Institute"/>
            <person name="Lucas S."/>
            <person name="Copeland A."/>
            <person name="Lapidus A."/>
            <person name="Cheng J.-F."/>
            <person name="Bruce D."/>
            <person name="Goodwin L."/>
            <person name="Pitluck S."/>
            <person name="Saunders E."/>
            <person name="Brettin T."/>
            <person name="Detter J.C."/>
            <person name="Han C."/>
            <person name="Tapia R."/>
            <person name="Larimer F."/>
            <person name="Land M."/>
            <person name="Hauser L."/>
            <person name="Kyrpides N."/>
            <person name="Ivanova N."/>
            <person name="Holmes D."/>
            <person name="Lovley D."/>
            <person name="Kyrpides N."/>
            <person name="Anderson I.J."/>
            <person name="Woyke T."/>
        </authorList>
    </citation>
    <scope>NUCLEOTIDE SEQUENCE [LARGE SCALE GENOMIC DNA]</scope>
    <source>
        <strain evidence="3">DSM 10642 / AEDII12DO</strain>
    </source>
</reference>
<keyword evidence="3" id="KW-1185">Reference proteome</keyword>
<evidence type="ECO:0000259" key="1">
    <source>
        <dbReference type="Pfam" id="PF18765"/>
    </source>
</evidence>
<dbReference type="HOGENOM" id="CLU_130257_9_0_2"/>
<protein>
    <submittedName>
        <fullName evidence="2">DNA polymerase beta domain protein region</fullName>
    </submittedName>
</protein>
<dbReference type="Pfam" id="PF18765">
    <property type="entry name" value="Polbeta"/>
    <property type="match status" value="1"/>
</dbReference>
<dbReference type="EMBL" id="CP001899">
    <property type="protein sequence ID" value="ADC64614.1"/>
    <property type="molecule type" value="Genomic_DNA"/>
</dbReference>
<dbReference type="InterPro" id="IPR043519">
    <property type="entry name" value="NT_sf"/>
</dbReference>
<dbReference type="STRING" id="589924.Ferp_0439"/>
<dbReference type="InterPro" id="IPR052548">
    <property type="entry name" value="Type_VII_TA_antitoxin"/>
</dbReference>
<dbReference type="PANTHER" id="PTHR33933:SF1">
    <property type="entry name" value="PROTEIN ADENYLYLTRANSFERASE MNTA-RELATED"/>
    <property type="match status" value="1"/>
</dbReference>
<accession>D3S2Y1</accession>